<comment type="caution">
    <text evidence="3">The sequence shown here is derived from an EMBL/GenBank/DDBJ whole genome shotgun (WGS) entry which is preliminary data.</text>
</comment>
<reference evidence="3 4" key="1">
    <citation type="submission" date="2014-10" db="EMBL/GenBank/DDBJ databases">
        <title>Draft genome of the hookworm Ancylostoma caninum.</title>
        <authorList>
            <person name="Mitreva M."/>
        </authorList>
    </citation>
    <scope>NUCLEOTIDE SEQUENCE [LARGE SCALE GENOMIC DNA]</scope>
    <source>
        <strain evidence="3 4">Baltimore</strain>
    </source>
</reference>
<dbReference type="AlphaFoldDB" id="A0A368GZ83"/>
<gene>
    <name evidence="3" type="ORF">ANCCAN_05606</name>
</gene>
<feature type="transmembrane region" description="Helical" evidence="1">
    <location>
        <begin position="12"/>
        <end position="33"/>
    </location>
</feature>
<feature type="domain" description="7TM GPCR serpentine receptor class x (Srx)" evidence="2">
    <location>
        <begin position="5"/>
        <end position="118"/>
    </location>
</feature>
<evidence type="ECO:0000313" key="4">
    <source>
        <dbReference type="Proteomes" id="UP000252519"/>
    </source>
</evidence>
<proteinExistence type="predicted"/>
<dbReference type="EMBL" id="JOJR01000048">
    <property type="protein sequence ID" value="RCN48317.1"/>
    <property type="molecule type" value="Genomic_DNA"/>
</dbReference>
<dbReference type="PANTHER" id="PTHR23017">
    <property type="entry name" value="SERPENTINE RECEPTOR, CLASS X"/>
    <property type="match status" value="1"/>
</dbReference>
<dbReference type="Proteomes" id="UP000252519">
    <property type="component" value="Unassembled WGS sequence"/>
</dbReference>
<keyword evidence="1" id="KW-0472">Membrane</keyword>
<dbReference type="Pfam" id="PF10328">
    <property type="entry name" value="7TM_GPCR_Srx"/>
    <property type="match status" value="1"/>
</dbReference>
<organism evidence="3 4">
    <name type="scientific">Ancylostoma caninum</name>
    <name type="common">Dog hookworm</name>
    <dbReference type="NCBI Taxonomy" id="29170"/>
    <lineage>
        <taxon>Eukaryota</taxon>
        <taxon>Metazoa</taxon>
        <taxon>Ecdysozoa</taxon>
        <taxon>Nematoda</taxon>
        <taxon>Chromadorea</taxon>
        <taxon>Rhabditida</taxon>
        <taxon>Rhabditina</taxon>
        <taxon>Rhabditomorpha</taxon>
        <taxon>Strongyloidea</taxon>
        <taxon>Ancylostomatidae</taxon>
        <taxon>Ancylostomatinae</taxon>
        <taxon>Ancylostoma</taxon>
    </lineage>
</organism>
<sequence length="145" mass="17011">MKWNVEQRQRHKVTVVLIAVTWLLAALPAIYLYGISSCRFEYFGDYWRFGFAANEGCPEIPFPTNLPTFIACTCIIIFLDFIAIYRVRVYNREIAIRQRNSCWNKARKHDEVNFLKQWMPMYILCNRDDLGCILEVITLGFQGSA</sequence>
<dbReference type="InterPro" id="IPR019430">
    <property type="entry name" value="7TM_GPCR_serpentine_rcpt_Srx"/>
</dbReference>
<dbReference type="PANTHER" id="PTHR23017:SF44">
    <property type="entry name" value="G-PROTEIN COUPLED RECEPTORS FAMILY 1 PROFILE DOMAIN-CONTAINING PROTEIN"/>
    <property type="match status" value="1"/>
</dbReference>
<keyword evidence="1" id="KW-0812">Transmembrane</keyword>
<protein>
    <recommendedName>
        <fullName evidence="2">7TM GPCR serpentine receptor class x (Srx) domain-containing protein</fullName>
    </recommendedName>
</protein>
<evidence type="ECO:0000313" key="3">
    <source>
        <dbReference type="EMBL" id="RCN48317.1"/>
    </source>
</evidence>
<keyword evidence="4" id="KW-1185">Reference proteome</keyword>
<dbReference type="OrthoDB" id="5825164at2759"/>
<accession>A0A368GZ83</accession>
<evidence type="ECO:0000256" key="1">
    <source>
        <dbReference type="SAM" id="Phobius"/>
    </source>
</evidence>
<feature type="transmembrane region" description="Helical" evidence="1">
    <location>
        <begin position="68"/>
        <end position="87"/>
    </location>
</feature>
<evidence type="ECO:0000259" key="2">
    <source>
        <dbReference type="Pfam" id="PF10328"/>
    </source>
</evidence>
<name>A0A368GZ83_ANCCA</name>
<keyword evidence="1" id="KW-1133">Transmembrane helix</keyword>